<evidence type="ECO:0000259" key="7">
    <source>
        <dbReference type="PROSITE" id="PS50021"/>
    </source>
</evidence>
<dbReference type="OrthoDB" id="15627at2759"/>
<dbReference type="InterPro" id="IPR001997">
    <property type="entry name" value="Calponin/LIMCH1"/>
</dbReference>
<dbReference type="PROSITE" id="PS50023">
    <property type="entry name" value="LIM_DOMAIN_2"/>
    <property type="match status" value="1"/>
</dbReference>
<feature type="compositionally biased region" description="Basic and acidic residues" evidence="6">
    <location>
        <begin position="236"/>
        <end position="261"/>
    </location>
</feature>
<evidence type="ECO:0000256" key="1">
    <source>
        <dbReference type="ARBA" id="ARBA00022723"/>
    </source>
</evidence>
<name>A0A6J2WGY0_CHACN</name>
<dbReference type="InterPro" id="IPR003096">
    <property type="entry name" value="SM22_calponin"/>
</dbReference>
<feature type="compositionally biased region" description="Polar residues" evidence="6">
    <location>
        <begin position="213"/>
        <end position="224"/>
    </location>
</feature>
<dbReference type="GO" id="GO:0010604">
    <property type="term" value="P:positive regulation of macromolecule metabolic process"/>
    <property type="evidence" value="ECO:0007669"/>
    <property type="project" value="UniProtKB-ARBA"/>
</dbReference>
<dbReference type="GO" id="GO:0051893">
    <property type="term" value="P:regulation of focal adhesion assembly"/>
    <property type="evidence" value="ECO:0007669"/>
    <property type="project" value="TreeGrafter"/>
</dbReference>
<feature type="compositionally biased region" description="Pro residues" evidence="6">
    <location>
        <begin position="524"/>
        <end position="543"/>
    </location>
</feature>
<dbReference type="FunFam" id="2.10.110.10:FF:000041">
    <property type="entry name" value="LIM and calponin homology domains 1"/>
    <property type="match status" value="1"/>
</dbReference>
<evidence type="ECO:0000256" key="5">
    <source>
        <dbReference type="SAM" id="Coils"/>
    </source>
</evidence>
<proteinExistence type="predicted"/>
<dbReference type="PANTHER" id="PTHR15551">
    <property type="entry name" value="LIM DOMAIN ONLY 7"/>
    <property type="match status" value="1"/>
</dbReference>
<dbReference type="CDD" id="cd08368">
    <property type="entry name" value="LIM"/>
    <property type="match status" value="1"/>
</dbReference>
<reference evidence="9" key="1">
    <citation type="submission" date="2024-06" db="UniProtKB">
        <authorList>
            <consortium name="RefSeq"/>
        </authorList>
    </citation>
    <scope>NUCLEOTIDE SEQUENCE [LARGE SCALE GENOMIC DNA]</scope>
</reference>
<dbReference type="PRINTS" id="PR00888">
    <property type="entry name" value="SM22CALPONIN"/>
</dbReference>
<dbReference type="CTD" id="561940"/>
<feature type="compositionally biased region" description="Basic and acidic residues" evidence="6">
    <location>
        <begin position="811"/>
        <end position="823"/>
    </location>
</feature>
<evidence type="ECO:0000256" key="2">
    <source>
        <dbReference type="ARBA" id="ARBA00022833"/>
    </source>
</evidence>
<dbReference type="SMART" id="SM00033">
    <property type="entry name" value="CH"/>
    <property type="match status" value="1"/>
</dbReference>
<feature type="compositionally biased region" description="Polar residues" evidence="6">
    <location>
        <begin position="611"/>
        <end position="620"/>
    </location>
</feature>
<accession>A0A6J2WGY0</accession>
<keyword evidence="2 4" id="KW-0862">Zinc</keyword>
<feature type="domain" description="LIM zinc-binding" evidence="8">
    <location>
        <begin position="936"/>
        <end position="1002"/>
    </location>
</feature>
<feature type="compositionally biased region" description="Polar residues" evidence="6">
    <location>
        <begin position="268"/>
        <end position="277"/>
    </location>
</feature>
<dbReference type="AlphaFoldDB" id="A0A6J2WGY0"/>
<dbReference type="Pfam" id="PF15949">
    <property type="entry name" value="DUF4757"/>
    <property type="match status" value="1"/>
</dbReference>
<dbReference type="PROSITE" id="PS50021">
    <property type="entry name" value="CH"/>
    <property type="match status" value="1"/>
</dbReference>
<feature type="region of interest" description="Disordered" evidence="6">
    <location>
        <begin position="175"/>
        <end position="298"/>
    </location>
</feature>
<dbReference type="InParanoid" id="A0A6J2WGY0"/>
<dbReference type="Pfam" id="PF00412">
    <property type="entry name" value="LIM"/>
    <property type="match status" value="1"/>
</dbReference>
<evidence type="ECO:0000259" key="8">
    <source>
        <dbReference type="PROSITE" id="PS50023"/>
    </source>
</evidence>
<dbReference type="InterPro" id="IPR036872">
    <property type="entry name" value="CH_dom_sf"/>
</dbReference>
<reference evidence="10" key="2">
    <citation type="submission" date="2025-08" db="UniProtKB">
        <authorList>
            <consortium name="RefSeq"/>
        </authorList>
    </citation>
    <scope>IDENTIFICATION</scope>
</reference>
<dbReference type="GO" id="GO:0001725">
    <property type="term" value="C:stress fiber"/>
    <property type="evidence" value="ECO:0007669"/>
    <property type="project" value="TreeGrafter"/>
</dbReference>
<dbReference type="Gene3D" id="2.10.110.10">
    <property type="entry name" value="Cysteine Rich Protein"/>
    <property type="match status" value="1"/>
</dbReference>
<dbReference type="PROSITE" id="PS00478">
    <property type="entry name" value="LIM_DOMAIN_1"/>
    <property type="match status" value="1"/>
</dbReference>
<dbReference type="GO" id="GO:0051496">
    <property type="term" value="P:positive regulation of stress fiber assembly"/>
    <property type="evidence" value="ECO:0007669"/>
    <property type="project" value="TreeGrafter"/>
</dbReference>
<dbReference type="SMART" id="SM00132">
    <property type="entry name" value="LIM"/>
    <property type="match status" value="1"/>
</dbReference>
<feature type="domain" description="Calponin-homology (CH)" evidence="7">
    <location>
        <begin position="25"/>
        <end position="142"/>
    </location>
</feature>
<gene>
    <name evidence="10" type="primary">limch1a</name>
</gene>
<protein>
    <submittedName>
        <fullName evidence="10">LIM and calponin homology domains-containing protein 1a</fullName>
    </submittedName>
</protein>
<dbReference type="InterPro" id="IPR001715">
    <property type="entry name" value="CH_dom"/>
</dbReference>
<dbReference type="InterPro" id="IPR001781">
    <property type="entry name" value="Znf_LIM"/>
</dbReference>
<feature type="region of interest" description="Disordered" evidence="6">
    <location>
        <begin position="1"/>
        <end position="28"/>
    </location>
</feature>
<evidence type="ECO:0000313" key="9">
    <source>
        <dbReference type="Proteomes" id="UP000504632"/>
    </source>
</evidence>
<dbReference type="InterPro" id="IPR031865">
    <property type="entry name" value="DUF4757"/>
</dbReference>
<feature type="compositionally biased region" description="Polar residues" evidence="6">
    <location>
        <begin position="453"/>
        <end position="463"/>
    </location>
</feature>
<dbReference type="PRINTS" id="PR00889">
    <property type="entry name" value="CALPONIN"/>
</dbReference>
<feature type="compositionally biased region" description="Polar residues" evidence="6">
    <location>
        <begin position="648"/>
        <end position="665"/>
    </location>
</feature>
<dbReference type="Gene3D" id="1.10.418.10">
    <property type="entry name" value="Calponin-like domain"/>
    <property type="match status" value="1"/>
</dbReference>
<feature type="compositionally biased region" description="Polar residues" evidence="6">
    <location>
        <begin position="885"/>
        <end position="899"/>
    </location>
</feature>
<dbReference type="FunFam" id="1.10.418.10:FF:000038">
    <property type="entry name" value="LIM and calponin homology domains-containing protein 1"/>
    <property type="match status" value="1"/>
</dbReference>
<dbReference type="SUPFAM" id="SSF47576">
    <property type="entry name" value="Calponin-homology domain, CH-domain"/>
    <property type="match status" value="1"/>
</dbReference>
<feature type="compositionally biased region" description="Polar residues" evidence="6">
    <location>
        <begin position="824"/>
        <end position="869"/>
    </location>
</feature>
<keyword evidence="3 4" id="KW-0440">LIM domain</keyword>
<keyword evidence="9" id="KW-1185">Reference proteome</keyword>
<organism evidence="9 10">
    <name type="scientific">Chanos chanos</name>
    <name type="common">Milkfish</name>
    <name type="synonym">Mugil chanos</name>
    <dbReference type="NCBI Taxonomy" id="29144"/>
    <lineage>
        <taxon>Eukaryota</taxon>
        <taxon>Metazoa</taxon>
        <taxon>Chordata</taxon>
        <taxon>Craniata</taxon>
        <taxon>Vertebrata</taxon>
        <taxon>Euteleostomi</taxon>
        <taxon>Actinopterygii</taxon>
        <taxon>Neopterygii</taxon>
        <taxon>Teleostei</taxon>
        <taxon>Ostariophysi</taxon>
        <taxon>Gonorynchiformes</taxon>
        <taxon>Chanidae</taxon>
        <taxon>Chanos</taxon>
    </lineage>
</organism>
<sequence length="1008" mass="112879">MASPGEDLGPNVHPDQSEPTEPTPEPAFQEAQKWIEAVTGRSFGDKDFRAGLENGILLCELLSAIKPGLVKKINRLPTPIAGLDNLTMFLRGCEELGLKGSQLFDPGDLQDTSIRANLTGSDCSRKLKNVLITIYWLGKAANSCTSYNGPTLNLREFEGLLSQLRRDCVCEDTESPKRSIRDSGYIDSWESERSDSLSPPRRCRDDSFDSLDSVGSRSRQTPSPDTVVRGNGDGDGGQRRLPDVRKDDMLARRTSCNEHRSAVPFNQYLPNKSNQSAYMPGSLRKKRTDREEDRRTWSNATSPVAGERTLRSVSLIDMRGEEDAILQPHSQSRYEHLHNQYNVFKEHEDQWQDDLARWKNRRRSASQDLIKKEEERKTMERLMMSEGDSAHRKKGIKTYKEIVEEKERREHELHEAYSKARTPEEKAAILQRYALRFTISDAILERLQIPKSPASNSKPGSSPSHHEQRPSSSVKQPNNVKAAVPETPKTIQITKDRQSSLETQQPSQPSPQKQIVSQSYVQPKSPPVSPTRAPPSKPVPLLTPKPYSQAKHSQSGLRTIKSDGLIRLNGESNADDKLEKVTTPVFSPTPREEPEGSGVPLQMHTPPLQPTFPSGAQTTPPGFEQNGRVKEEDSPPTSGPQESREETSTTLSQSLPTDSPQSGVKTGQKRNCVVKTTIVTELTQTHPLSPSDMPAIENIETPILNLAKRVSHWTWDPNEERKRQEKWQQEQERLLQEKYQREQEKLREQWERAQREVEEEERRHNEEEKRILEETVAPLTPRTSALSSPGQGEGQTLSSPPQDTIVLSLADWERKQELLEKQVEMSQSNGLGHTRSPVQQNGQKDGPQEHNQSATPQLQFIQDPSWGSKSESRHQQSDWKKTASLDRNQSPAQSHTTGMRRSGSYENVLGTHPSKSSQSSTDTPPPSPSRSVSGKKLCSSCSHPLGKGAAMIIESLGLYFHIQCFKCGICKGLLGDTSTGADVRIRNGLLNCHECYIKSRASGQPTTL</sequence>
<dbReference type="CDD" id="cd21278">
    <property type="entry name" value="CH_LIMCH1"/>
    <property type="match status" value="1"/>
</dbReference>
<feature type="compositionally biased region" description="Polar residues" evidence="6">
    <location>
        <begin position="781"/>
        <end position="802"/>
    </location>
</feature>
<keyword evidence="1 4" id="KW-0479">Metal-binding</keyword>
<feature type="compositionally biased region" description="Basic and acidic residues" evidence="6">
    <location>
        <begin position="870"/>
        <end position="884"/>
    </location>
</feature>
<dbReference type="GO" id="GO:0046872">
    <property type="term" value="F:metal ion binding"/>
    <property type="evidence" value="ECO:0007669"/>
    <property type="project" value="UniProtKB-KW"/>
</dbReference>
<dbReference type="GO" id="GO:0031032">
    <property type="term" value="P:actomyosin structure organization"/>
    <property type="evidence" value="ECO:0007669"/>
    <property type="project" value="InterPro"/>
</dbReference>
<dbReference type="RefSeq" id="XP_030643549.1">
    <property type="nucleotide sequence ID" value="XM_030787689.1"/>
</dbReference>
<feature type="compositionally biased region" description="Polar residues" evidence="6">
    <location>
        <begin position="470"/>
        <end position="479"/>
    </location>
</feature>
<feature type="region of interest" description="Disordered" evidence="6">
    <location>
        <begin position="742"/>
        <end position="935"/>
    </location>
</feature>
<evidence type="ECO:0000256" key="4">
    <source>
        <dbReference type="PROSITE-ProRule" id="PRU00125"/>
    </source>
</evidence>
<dbReference type="GeneID" id="115823654"/>
<evidence type="ECO:0000256" key="6">
    <source>
        <dbReference type="SAM" id="MobiDB-lite"/>
    </source>
</evidence>
<evidence type="ECO:0000313" key="10">
    <source>
        <dbReference type="RefSeq" id="XP_030643549.1"/>
    </source>
</evidence>
<feature type="compositionally biased region" description="Low complexity" evidence="6">
    <location>
        <begin position="500"/>
        <end position="519"/>
    </location>
</feature>
<dbReference type="GO" id="GO:0080090">
    <property type="term" value="P:regulation of primary metabolic process"/>
    <property type="evidence" value="ECO:0007669"/>
    <property type="project" value="UniProtKB-ARBA"/>
</dbReference>
<feature type="compositionally biased region" description="Basic and acidic residues" evidence="6">
    <location>
        <begin position="742"/>
        <end position="773"/>
    </location>
</feature>
<feature type="region of interest" description="Disordered" evidence="6">
    <location>
        <begin position="449"/>
        <end position="669"/>
    </location>
</feature>
<dbReference type="PANTHER" id="PTHR15551:SF4">
    <property type="entry name" value="LIM AND CALPONIN HOMOLOGY DOMAINS-CONTAINING PROTEIN 1 ISOFORM X1"/>
    <property type="match status" value="1"/>
</dbReference>
<evidence type="ECO:0000256" key="3">
    <source>
        <dbReference type="ARBA" id="ARBA00023038"/>
    </source>
</evidence>
<dbReference type="Proteomes" id="UP000504632">
    <property type="component" value="Chromosome 11"/>
</dbReference>
<feature type="coiled-coil region" evidence="5">
    <location>
        <begin position="355"/>
        <end position="382"/>
    </location>
</feature>
<feature type="compositionally biased region" description="Low complexity" evidence="6">
    <location>
        <begin position="911"/>
        <end position="922"/>
    </location>
</feature>
<dbReference type="GO" id="GO:0032034">
    <property type="term" value="F:myosin II head/neck binding"/>
    <property type="evidence" value="ECO:0007669"/>
    <property type="project" value="TreeGrafter"/>
</dbReference>
<dbReference type="GO" id="GO:0003779">
    <property type="term" value="F:actin binding"/>
    <property type="evidence" value="ECO:0007669"/>
    <property type="project" value="InterPro"/>
</dbReference>
<dbReference type="Pfam" id="PF00307">
    <property type="entry name" value="CH"/>
    <property type="match status" value="1"/>
</dbReference>
<keyword evidence="5" id="KW-0175">Coiled coil</keyword>